<dbReference type="GeneID" id="90534006"/>
<evidence type="ECO:0000259" key="17">
    <source>
        <dbReference type="PROSITE" id="PS51711"/>
    </source>
</evidence>
<gene>
    <name evidence="18" type="primary">feoB</name>
    <name evidence="18" type="ORF">NE695_04670</name>
</gene>
<dbReference type="InterPro" id="IPR011640">
    <property type="entry name" value="Fe2_transport_prot_B_C"/>
</dbReference>
<evidence type="ECO:0000256" key="3">
    <source>
        <dbReference type="ARBA" id="ARBA00022448"/>
    </source>
</evidence>
<dbReference type="PANTHER" id="PTHR43185">
    <property type="entry name" value="FERROUS IRON TRANSPORT PROTEIN B"/>
    <property type="match status" value="1"/>
</dbReference>
<comment type="function">
    <text evidence="1 16">Probable transporter of a GTP-driven Fe(2+) uptake system.</text>
</comment>
<dbReference type="PROSITE" id="PS51711">
    <property type="entry name" value="G_FEOB"/>
    <property type="match status" value="1"/>
</dbReference>
<evidence type="ECO:0000256" key="2">
    <source>
        <dbReference type="ARBA" id="ARBA00004651"/>
    </source>
</evidence>
<dbReference type="NCBIfam" id="TIGR00437">
    <property type="entry name" value="feoB"/>
    <property type="match status" value="1"/>
</dbReference>
<feature type="transmembrane region" description="Helical" evidence="16">
    <location>
        <begin position="737"/>
        <end position="757"/>
    </location>
</feature>
<evidence type="ECO:0000256" key="9">
    <source>
        <dbReference type="ARBA" id="ARBA00023004"/>
    </source>
</evidence>
<evidence type="ECO:0000256" key="8">
    <source>
        <dbReference type="ARBA" id="ARBA00022989"/>
    </source>
</evidence>
<reference evidence="18 19" key="1">
    <citation type="submission" date="2022-06" db="EMBL/GenBank/DDBJ databases">
        <title>Isolation of gut microbiota from human fecal samples.</title>
        <authorList>
            <person name="Pamer E.G."/>
            <person name="Barat B."/>
            <person name="Waligurski E."/>
            <person name="Medina S."/>
            <person name="Paddock L."/>
            <person name="Mostad J."/>
        </authorList>
    </citation>
    <scope>NUCLEOTIDE SEQUENCE [LARGE SCALE GENOMIC DNA]</scope>
    <source>
        <strain evidence="18 19">DFI.9.73</strain>
    </source>
</reference>
<keyword evidence="7" id="KW-0547">Nucleotide-binding</keyword>
<comment type="subcellular location">
    <subcellularLocation>
        <location evidence="2 16">Cell membrane</location>
        <topology evidence="2 16">Multi-pass membrane protein</topology>
    </subcellularLocation>
</comment>
<keyword evidence="9 16" id="KW-0408">Iron</keyword>
<keyword evidence="6 16" id="KW-0812">Transmembrane</keyword>
<dbReference type="Proteomes" id="UP001524473">
    <property type="component" value="Unassembled WGS sequence"/>
</dbReference>
<sequence>MELRIALAGNPNSGKTTLFNSLTGSNQFVGNWPGVTVEKKEGKLKKHSGVILTDLPGIYSLSPYTLEEVVARNYLIGERPDAVLNIVDGTNLERNLYLTTQLTELGIPVVIAVNMMDVVRRNGDKINFSELSRELGCRVVEISALKGEGVMEAAQAAIDAAKSAKTLPRHTFSGVVEHALAHIEEAAVHHMPAEQQRWYAVKIFERDEKVLEQLQLKPDLLSHIEQDIRAAEEECDDDAESIITNERYGYIASLMESCYRKKKAGMLTTSDKIDRVVTNRWAALPIFAAVMFVVYFLSVSTVGAWATDWANDGVFGDGWHLFGIGSAAYEEAAEAYVEPGAIKDAFEAAAEAAELDPAEAKELTATAYLYDDDGNVEKEIPVTYSSYLAASEAEEPDPADYGVWVPGIPVLLGNWLESIRCADWLQGLLLDGIVAGVGAVLGFVPQMLVLFLLLAFLESCGYMARIAFVMDRIFRKFGLSGKSFIPMLIGTGCGVPGIMASRTIENERDRRMTIMTTTFIPCGAKLPIIALIAGALFQGAWWVAPSAYFVGIAAIILSGVMLKKTRMFAGEPAPFVMELPAYHWPTAGNLLHSMWERGWSFIKKAGTIILLATILVWFASNFGWADGSFGMVEMNDSILAAIGSAICVIFVPLGWGNWQGAVATITGLIAKENVVGTFGVLFGGFDEVAENGWQIWNNMQAVFTPLAAYSFLVFNLLCAPCFAAMGAIKREMNNGKWTAFAIAYQCGFAYAAALIVYQLGMLFTGGGNVAGSIAALVLVALMVFLLVRPYQEPNVLRTKIRT</sequence>
<evidence type="ECO:0000313" key="19">
    <source>
        <dbReference type="Proteomes" id="UP001524473"/>
    </source>
</evidence>
<evidence type="ECO:0000256" key="13">
    <source>
        <dbReference type="ARBA" id="ARBA00031200"/>
    </source>
</evidence>
<proteinExistence type="inferred from homology"/>
<dbReference type="InterPro" id="IPR030389">
    <property type="entry name" value="G_FEOB_dom"/>
</dbReference>
<dbReference type="EMBL" id="JANFZH010000007">
    <property type="protein sequence ID" value="MCQ4839206.1"/>
    <property type="molecule type" value="Genomic_DNA"/>
</dbReference>
<evidence type="ECO:0000256" key="15">
    <source>
        <dbReference type="PROSITE-ProRule" id="PRU00339"/>
    </source>
</evidence>
<accession>A0ABT1RX31</accession>
<dbReference type="Pfam" id="PF02421">
    <property type="entry name" value="FeoB_N"/>
    <property type="match status" value="1"/>
</dbReference>
<evidence type="ECO:0000256" key="10">
    <source>
        <dbReference type="ARBA" id="ARBA00023065"/>
    </source>
</evidence>
<keyword evidence="3 16" id="KW-0813">Transport</keyword>
<feature type="transmembrane region" description="Helical" evidence="16">
    <location>
        <begin position="637"/>
        <end position="655"/>
    </location>
</feature>
<evidence type="ECO:0000256" key="14">
    <source>
        <dbReference type="NCBIfam" id="TIGR00437"/>
    </source>
</evidence>
<dbReference type="Gene3D" id="1.10.287.1770">
    <property type="match status" value="1"/>
</dbReference>
<dbReference type="InterPro" id="IPR050860">
    <property type="entry name" value="FeoB_GTPase"/>
</dbReference>
<dbReference type="Gene3D" id="3.40.50.300">
    <property type="entry name" value="P-loop containing nucleotide triphosphate hydrolases"/>
    <property type="match status" value="1"/>
</dbReference>
<feature type="repeat" description="TPR" evidence="15">
    <location>
        <begin position="326"/>
        <end position="359"/>
    </location>
</feature>
<feature type="transmembrane region" description="Helical" evidence="16">
    <location>
        <begin position="512"/>
        <end position="536"/>
    </location>
</feature>
<evidence type="ECO:0000256" key="11">
    <source>
        <dbReference type="ARBA" id="ARBA00023134"/>
    </source>
</evidence>
<keyword evidence="15" id="KW-0802">TPR repeat</keyword>
<keyword evidence="5 16" id="KW-0410">Iron transport</keyword>
<dbReference type="CDD" id="cd01879">
    <property type="entry name" value="FeoB"/>
    <property type="match status" value="1"/>
</dbReference>
<feature type="transmembrane region" description="Helical" evidence="16">
    <location>
        <begin position="702"/>
        <end position="725"/>
    </location>
</feature>
<feature type="domain" description="FeoB-type G" evidence="17">
    <location>
        <begin position="2"/>
        <end position="164"/>
    </location>
</feature>
<feature type="transmembrane region" description="Helical" evidence="16">
    <location>
        <begin position="433"/>
        <end position="457"/>
    </location>
</feature>
<dbReference type="Pfam" id="PF17910">
    <property type="entry name" value="FeoB_Cyto"/>
    <property type="match status" value="1"/>
</dbReference>
<name>A0ABT1RX31_9FIRM</name>
<dbReference type="InterPro" id="IPR011642">
    <property type="entry name" value="Gate_dom"/>
</dbReference>
<comment type="caution">
    <text evidence="18">The sequence shown here is derived from an EMBL/GenBank/DDBJ whole genome shotgun (WGS) entry which is preliminary data.</text>
</comment>
<evidence type="ECO:0000313" key="18">
    <source>
        <dbReference type="EMBL" id="MCQ4839206.1"/>
    </source>
</evidence>
<dbReference type="InterPro" id="IPR019734">
    <property type="entry name" value="TPR_rpt"/>
</dbReference>
<keyword evidence="19" id="KW-1185">Reference proteome</keyword>
<comment type="similarity">
    <text evidence="16">Belongs to the TRAFAC class TrmE-Era-EngA-EngB-Septin-like GTPase superfamily. FeoB GTPase (TC 9.A.8) family.</text>
</comment>
<keyword evidence="11 16" id="KW-0342">GTP-binding</keyword>
<protein>
    <recommendedName>
        <fullName evidence="13 14">Ferrous iron transport protein B</fullName>
    </recommendedName>
</protein>
<keyword evidence="8 16" id="KW-1133">Transmembrane helix</keyword>
<evidence type="ECO:0000256" key="4">
    <source>
        <dbReference type="ARBA" id="ARBA00022475"/>
    </source>
</evidence>
<dbReference type="Pfam" id="PF07664">
    <property type="entry name" value="FeoB_C"/>
    <property type="match status" value="1"/>
</dbReference>
<feature type="transmembrane region" description="Helical" evidence="16">
    <location>
        <begin position="605"/>
        <end position="625"/>
    </location>
</feature>
<evidence type="ECO:0000256" key="1">
    <source>
        <dbReference type="ARBA" id="ARBA00003926"/>
    </source>
</evidence>
<feature type="transmembrane region" description="Helical" evidence="16">
    <location>
        <begin position="542"/>
        <end position="562"/>
    </location>
</feature>
<evidence type="ECO:0000256" key="7">
    <source>
        <dbReference type="ARBA" id="ARBA00022741"/>
    </source>
</evidence>
<dbReference type="SUPFAM" id="SSF52540">
    <property type="entry name" value="P-loop containing nucleoside triphosphate hydrolases"/>
    <property type="match status" value="1"/>
</dbReference>
<organism evidence="18 19">
    <name type="scientific">Neglectibacter timonensis</name>
    <dbReference type="NCBI Taxonomy" id="1776382"/>
    <lineage>
        <taxon>Bacteria</taxon>
        <taxon>Bacillati</taxon>
        <taxon>Bacillota</taxon>
        <taxon>Clostridia</taxon>
        <taxon>Eubacteriales</taxon>
        <taxon>Oscillospiraceae</taxon>
        <taxon>Neglectibacter</taxon>
    </lineage>
</organism>
<dbReference type="PANTHER" id="PTHR43185:SF1">
    <property type="entry name" value="FE(2+) TRANSPORTER FEOB"/>
    <property type="match status" value="1"/>
</dbReference>
<dbReference type="PROSITE" id="PS50005">
    <property type="entry name" value="TPR"/>
    <property type="match status" value="1"/>
</dbReference>
<dbReference type="InterPro" id="IPR003373">
    <property type="entry name" value="Fe2_transport_prot-B"/>
</dbReference>
<dbReference type="InterPro" id="IPR041069">
    <property type="entry name" value="FeoB_Cyto"/>
</dbReference>
<dbReference type="RefSeq" id="WP_066867593.1">
    <property type="nucleotide sequence ID" value="NZ_CABKVV010000014.1"/>
</dbReference>
<feature type="transmembrane region" description="Helical" evidence="16">
    <location>
        <begin position="281"/>
        <end position="306"/>
    </location>
</feature>
<evidence type="ECO:0000256" key="6">
    <source>
        <dbReference type="ARBA" id="ARBA00022692"/>
    </source>
</evidence>
<evidence type="ECO:0000256" key="16">
    <source>
        <dbReference type="RuleBase" id="RU362098"/>
    </source>
</evidence>
<feature type="transmembrane region" description="Helical" evidence="16">
    <location>
        <begin position="769"/>
        <end position="787"/>
    </location>
</feature>
<evidence type="ECO:0000256" key="12">
    <source>
        <dbReference type="ARBA" id="ARBA00023136"/>
    </source>
</evidence>
<dbReference type="Pfam" id="PF07670">
    <property type="entry name" value="Gate"/>
    <property type="match status" value="2"/>
</dbReference>
<dbReference type="InterPro" id="IPR027417">
    <property type="entry name" value="P-loop_NTPase"/>
</dbReference>
<keyword evidence="10" id="KW-0406">Ion transport</keyword>
<evidence type="ECO:0000256" key="5">
    <source>
        <dbReference type="ARBA" id="ARBA00022496"/>
    </source>
</evidence>
<keyword evidence="4" id="KW-1003">Cell membrane</keyword>
<keyword evidence="12 16" id="KW-0472">Membrane</keyword>